<feature type="compositionally biased region" description="Basic residues" evidence="1">
    <location>
        <begin position="92"/>
        <end position="104"/>
    </location>
</feature>
<dbReference type="AlphaFoldDB" id="A0A1D6JZN3"/>
<reference evidence="2" key="1">
    <citation type="submission" date="2015-12" db="EMBL/GenBank/DDBJ databases">
        <title>Update maize B73 reference genome by single molecule sequencing technologies.</title>
        <authorList>
            <consortium name="Maize Genome Sequencing Project"/>
            <person name="Ware D."/>
        </authorList>
    </citation>
    <scope>NUCLEOTIDE SEQUENCE [LARGE SCALE GENOMIC DNA]</scope>
    <source>
        <tissue evidence="2">Seedling</tissue>
    </source>
</reference>
<feature type="compositionally biased region" description="Basic residues" evidence="1">
    <location>
        <begin position="55"/>
        <end position="69"/>
    </location>
</feature>
<evidence type="ECO:0000256" key="1">
    <source>
        <dbReference type="SAM" id="MobiDB-lite"/>
    </source>
</evidence>
<feature type="compositionally biased region" description="Low complexity" evidence="1">
    <location>
        <begin position="1"/>
        <end position="32"/>
    </location>
</feature>
<feature type="compositionally biased region" description="Basic and acidic residues" evidence="1">
    <location>
        <begin position="33"/>
        <end position="43"/>
    </location>
</feature>
<protein>
    <submittedName>
        <fullName evidence="2">DUF538 family protein</fullName>
    </submittedName>
</protein>
<feature type="compositionally biased region" description="Basic residues" evidence="1">
    <location>
        <begin position="118"/>
        <end position="132"/>
    </location>
</feature>
<gene>
    <name evidence="2" type="ORF">ZEAMMB73_Zm00001d028785</name>
</gene>
<sequence>MAGEQAEGQDAEAAGGPAQGAQPPRGPVPARGDQLRVRARDAAPDGVHPVPLRGRLPRRLRAAVRRHGVWHAGRGPPHGGGRDQDQGARLGQGHRRQGRRRQGPLHRWDQEVAQPGRLRGRQGRHHRRRVLA</sequence>
<feature type="region of interest" description="Disordered" evidence="1">
    <location>
        <begin position="1"/>
        <end position="132"/>
    </location>
</feature>
<name>A0A1D6JZN3_MAIZE</name>
<accession>A0A1D6JZN3</accession>
<proteinExistence type="predicted"/>
<evidence type="ECO:0000313" key="2">
    <source>
        <dbReference type="EMBL" id="ONL97042.1"/>
    </source>
</evidence>
<organism evidence="2">
    <name type="scientific">Zea mays</name>
    <name type="common">Maize</name>
    <dbReference type="NCBI Taxonomy" id="4577"/>
    <lineage>
        <taxon>Eukaryota</taxon>
        <taxon>Viridiplantae</taxon>
        <taxon>Streptophyta</taxon>
        <taxon>Embryophyta</taxon>
        <taxon>Tracheophyta</taxon>
        <taxon>Spermatophyta</taxon>
        <taxon>Magnoliopsida</taxon>
        <taxon>Liliopsida</taxon>
        <taxon>Poales</taxon>
        <taxon>Poaceae</taxon>
        <taxon>PACMAD clade</taxon>
        <taxon>Panicoideae</taxon>
        <taxon>Andropogonodae</taxon>
        <taxon>Andropogoneae</taxon>
        <taxon>Tripsacinae</taxon>
        <taxon>Zea</taxon>
    </lineage>
</organism>
<dbReference type="EMBL" id="CM007647">
    <property type="protein sequence ID" value="ONL97042.1"/>
    <property type="molecule type" value="Genomic_DNA"/>
</dbReference>